<keyword evidence="2" id="KW-1185">Reference proteome</keyword>
<reference evidence="2" key="1">
    <citation type="submission" date="2015-08" db="EMBL/GenBank/DDBJ databases">
        <authorList>
            <person name="Varghese N."/>
        </authorList>
    </citation>
    <scope>NUCLEOTIDE SEQUENCE [LARGE SCALE GENOMIC DNA]</scope>
    <source>
        <strain evidence="2">DSM 23407</strain>
    </source>
</reference>
<dbReference type="OrthoDB" id="4954742at2"/>
<evidence type="ECO:0000313" key="1">
    <source>
        <dbReference type="EMBL" id="CUA96640.1"/>
    </source>
</evidence>
<proteinExistence type="predicted"/>
<protein>
    <submittedName>
        <fullName evidence="1">Putative phosphonate metabolism protein</fullName>
    </submittedName>
</protein>
<dbReference type="RefSeq" id="WP_055455730.1">
    <property type="nucleotide sequence ID" value="NZ_CYHE01000006.1"/>
</dbReference>
<accession>A0A0K6I0I9</accession>
<sequence length="250" mass="27191">MRYAIYYTAPADSSLTRLGATWLGRDAVDGTALPQPHIPGLTAEDLATLTTDPRRYGFHGTLKAPFSLAGGRDEPALRDAFRSFCSHAAPFTIPGLSVTRLGRFLALTPQPESVDLNGFAAACVEAFEPFRAPLSEADMARRLAANLSPRQQDLLRAWGYPYVFEEFRFHMTLSVKLEEDSTMSALEAAAMDHFATVTDRPHQIASLGLFAEPERGAPFRAVDILPLTGSTGPQDPALRLIPVSAESQSQ</sequence>
<dbReference type="NCBIfam" id="TIGR03223">
    <property type="entry name" value="Phn_opern_protn"/>
    <property type="match status" value="1"/>
</dbReference>
<name>A0A0K6I0I9_9HYPH</name>
<organism evidence="1 2">
    <name type="scientific">Pannonibacter indicus</name>
    <dbReference type="NCBI Taxonomy" id="466044"/>
    <lineage>
        <taxon>Bacteria</taxon>
        <taxon>Pseudomonadati</taxon>
        <taxon>Pseudomonadota</taxon>
        <taxon>Alphaproteobacteria</taxon>
        <taxon>Hyphomicrobiales</taxon>
        <taxon>Stappiaceae</taxon>
        <taxon>Pannonibacter</taxon>
    </lineage>
</organism>
<dbReference type="InterPro" id="IPR009389">
    <property type="entry name" value="DUF1045"/>
</dbReference>
<gene>
    <name evidence="1" type="ORF">Ga0061067_10628</name>
</gene>
<dbReference type="Gene3D" id="3.90.1140.10">
    <property type="entry name" value="Cyclic phosphodiesterase"/>
    <property type="match status" value="1"/>
</dbReference>
<dbReference type="PIRSF" id="PIRSF033328">
    <property type="entry name" value="Phest_Mll4975"/>
    <property type="match status" value="1"/>
</dbReference>
<dbReference type="EMBL" id="CYHE01000006">
    <property type="protein sequence ID" value="CUA96640.1"/>
    <property type="molecule type" value="Genomic_DNA"/>
</dbReference>
<evidence type="ECO:0000313" key="2">
    <source>
        <dbReference type="Proteomes" id="UP000183900"/>
    </source>
</evidence>
<dbReference type="Pfam" id="PF06299">
    <property type="entry name" value="DUF1045"/>
    <property type="match status" value="1"/>
</dbReference>
<dbReference type="AlphaFoldDB" id="A0A0K6I0I9"/>
<dbReference type="Proteomes" id="UP000183900">
    <property type="component" value="Unassembled WGS sequence"/>
</dbReference>